<dbReference type="Gene3D" id="1.20.58.150">
    <property type="entry name" value="ANTH domain"/>
    <property type="match status" value="1"/>
</dbReference>
<dbReference type="GO" id="GO:0030276">
    <property type="term" value="F:clathrin binding"/>
    <property type="evidence" value="ECO:0007669"/>
    <property type="project" value="InterPro"/>
</dbReference>
<reference evidence="4" key="1">
    <citation type="journal article" date="2019" name="Nat. Commun.">
        <title>The genome of broomcorn millet.</title>
        <authorList>
            <person name="Zou C."/>
            <person name="Miki D."/>
            <person name="Li D."/>
            <person name="Tang Q."/>
            <person name="Xiao L."/>
            <person name="Rajput S."/>
            <person name="Deng P."/>
            <person name="Jia W."/>
            <person name="Huang R."/>
            <person name="Zhang M."/>
            <person name="Sun Y."/>
            <person name="Hu J."/>
            <person name="Fu X."/>
            <person name="Schnable P.S."/>
            <person name="Li F."/>
            <person name="Zhang H."/>
            <person name="Feng B."/>
            <person name="Zhu X."/>
            <person name="Liu R."/>
            <person name="Schnable J.C."/>
            <person name="Zhu J.-K."/>
            <person name="Zhang H."/>
        </authorList>
    </citation>
    <scope>NUCLEOTIDE SEQUENCE [LARGE SCALE GENOMIC DNA]</scope>
</reference>
<feature type="domain" description="AP180 N-terminal homology (ANTH)" evidence="2">
    <location>
        <begin position="169"/>
        <end position="272"/>
    </location>
</feature>
<dbReference type="OrthoDB" id="1932749at2759"/>
<dbReference type="Proteomes" id="UP000275267">
    <property type="component" value="Unassembled WGS sequence"/>
</dbReference>
<comment type="caution">
    <text evidence="3">The sequence shown here is derived from an EMBL/GenBank/DDBJ whole genome shotgun (WGS) entry which is preliminary data.</text>
</comment>
<dbReference type="SUPFAM" id="SSF89009">
    <property type="entry name" value="GAT-like domain"/>
    <property type="match status" value="1"/>
</dbReference>
<organism evidence="3 4">
    <name type="scientific">Panicum miliaceum</name>
    <name type="common">Proso millet</name>
    <name type="synonym">Broomcorn millet</name>
    <dbReference type="NCBI Taxonomy" id="4540"/>
    <lineage>
        <taxon>Eukaryota</taxon>
        <taxon>Viridiplantae</taxon>
        <taxon>Streptophyta</taxon>
        <taxon>Embryophyta</taxon>
        <taxon>Tracheophyta</taxon>
        <taxon>Spermatophyta</taxon>
        <taxon>Magnoliopsida</taxon>
        <taxon>Liliopsida</taxon>
        <taxon>Poales</taxon>
        <taxon>Poaceae</taxon>
        <taxon>PACMAD clade</taxon>
        <taxon>Panicoideae</taxon>
        <taxon>Panicodae</taxon>
        <taxon>Paniceae</taxon>
        <taxon>Panicinae</taxon>
        <taxon>Panicum</taxon>
        <taxon>Panicum sect. Panicum</taxon>
    </lineage>
</organism>
<dbReference type="InterPro" id="IPR014712">
    <property type="entry name" value="ANTH_dom_sf"/>
</dbReference>
<dbReference type="Gene3D" id="1.25.40.90">
    <property type="match status" value="1"/>
</dbReference>
<dbReference type="Pfam" id="PF07651">
    <property type="entry name" value="ANTH"/>
    <property type="match status" value="2"/>
</dbReference>
<dbReference type="InterPro" id="IPR029058">
    <property type="entry name" value="AB_hydrolase_fold"/>
</dbReference>
<dbReference type="SUPFAM" id="SSF53474">
    <property type="entry name" value="alpha/beta-Hydrolases"/>
    <property type="match status" value="1"/>
</dbReference>
<proteinExistence type="predicted"/>
<evidence type="ECO:0000259" key="2">
    <source>
        <dbReference type="Pfam" id="PF07651"/>
    </source>
</evidence>
<dbReference type="InterPro" id="IPR045889">
    <property type="entry name" value="MES/HNL"/>
</dbReference>
<evidence type="ECO:0000313" key="3">
    <source>
        <dbReference type="EMBL" id="RLN22875.1"/>
    </source>
</evidence>
<dbReference type="STRING" id="4540.A0A3L6SL48"/>
<protein>
    <submittedName>
        <fullName evidence="3">Clathrin assembly protein</fullName>
    </submittedName>
</protein>
<dbReference type="GO" id="GO:0048268">
    <property type="term" value="P:clathrin coat assembly"/>
    <property type="evidence" value="ECO:0007669"/>
    <property type="project" value="InterPro"/>
</dbReference>
<dbReference type="PANTHER" id="PTHR10992:SF1004">
    <property type="entry name" value="ESTERASE PIR7B"/>
    <property type="match status" value="1"/>
</dbReference>
<dbReference type="GO" id="GO:0080031">
    <property type="term" value="F:methyl salicylate esterase activity"/>
    <property type="evidence" value="ECO:0007669"/>
    <property type="project" value="TreeGrafter"/>
</dbReference>
<dbReference type="GO" id="GO:0005545">
    <property type="term" value="F:1-phosphatidylinositol binding"/>
    <property type="evidence" value="ECO:0007669"/>
    <property type="project" value="InterPro"/>
</dbReference>
<dbReference type="GO" id="GO:0080030">
    <property type="term" value="F:methyl indole-3-acetate esterase activity"/>
    <property type="evidence" value="ECO:0007669"/>
    <property type="project" value="TreeGrafter"/>
</dbReference>
<dbReference type="GO" id="GO:0080032">
    <property type="term" value="F:methyl jasmonate esterase activity"/>
    <property type="evidence" value="ECO:0007669"/>
    <property type="project" value="TreeGrafter"/>
</dbReference>
<gene>
    <name evidence="3" type="ORF">C2845_PM07G34000</name>
</gene>
<dbReference type="EMBL" id="PQIB02000004">
    <property type="protein sequence ID" value="RLN22875.1"/>
    <property type="molecule type" value="Genomic_DNA"/>
</dbReference>
<accession>A0A3L6SL48</accession>
<dbReference type="GO" id="GO:0030136">
    <property type="term" value="C:clathrin-coated vesicle"/>
    <property type="evidence" value="ECO:0007669"/>
    <property type="project" value="InterPro"/>
</dbReference>
<evidence type="ECO:0000313" key="4">
    <source>
        <dbReference type="Proteomes" id="UP000275267"/>
    </source>
</evidence>
<feature type="region of interest" description="Disordered" evidence="1">
    <location>
        <begin position="142"/>
        <end position="168"/>
    </location>
</feature>
<sequence>MDHAGTASTKASPAAVPDRALLADIEGVVERCTRSAGSGDGDRHVHEILFLVSNAPGTITFLSRRITARLEAARAPAAALRSLLLVHRLLRADDRYFEQDLRGLSASRDLRVDASRCSCSPLAAGVSYIGAGAAWVINRAGNLEPARQPPPPNHDDGKHPPPPSSSSYDADAETLLFKLAMCQRLLDLAIQLLPDNNTSACAAARSAFGIVLRESFKVYDAFAEGLNAMLLRSRSLTRLSKPLRVSTHEILKKACAQTSDLKEFYRKCKRSRQTRRRWDGGDLGVPITILPFNNKNQLKIILWFMRRTASKGLLMDCQTVASSSSSNNGVAIVMGPRFMEEKYYQESPAEDLTLAKLLVRPGNQFLEDPVMKDEALLTAGNYGSARKVYVVAKADGSSTEEMQRWMVAMSPGTEVEEIAGADHAVMSSKPRELCDLLLRIANIYD</sequence>
<dbReference type="Gene3D" id="3.40.50.1820">
    <property type="entry name" value="alpha/beta hydrolase"/>
    <property type="match status" value="1"/>
</dbReference>
<dbReference type="PANTHER" id="PTHR10992">
    <property type="entry name" value="METHYLESTERASE FAMILY MEMBER"/>
    <property type="match status" value="1"/>
</dbReference>
<keyword evidence="4" id="KW-1185">Reference proteome</keyword>
<dbReference type="InterPro" id="IPR008942">
    <property type="entry name" value="ENTH_VHS"/>
</dbReference>
<dbReference type="AlphaFoldDB" id="A0A3L6SL48"/>
<name>A0A3L6SL48_PANMI</name>
<dbReference type="SUPFAM" id="SSF48464">
    <property type="entry name" value="ENTH/VHS domain"/>
    <property type="match status" value="1"/>
</dbReference>
<evidence type="ECO:0000256" key="1">
    <source>
        <dbReference type="SAM" id="MobiDB-lite"/>
    </source>
</evidence>
<feature type="domain" description="AP180 N-terminal homology (ANTH)" evidence="2">
    <location>
        <begin position="42"/>
        <end position="103"/>
    </location>
</feature>
<dbReference type="InterPro" id="IPR011417">
    <property type="entry name" value="ANTH_dom"/>
</dbReference>
<dbReference type="GO" id="GO:0009694">
    <property type="term" value="P:jasmonic acid metabolic process"/>
    <property type="evidence" value="ECO:0007669"/>
    <property type="project" value="TreeGrafter"/>
</dbReference>
<dbReference type="GO" id="GO:0009696">
    <property type="term" value="P:salicylic acid metabolic process"/>
    <property type="evidence" value="ECO:0007669"/>
    <property type="project" value="TreeGrafter"/>
</dbReference>